<dbReference type="PROSITE" id="PS51462">
    <property type="entry name" value="NUDIX"/>
    <property type="match status" value="1"/>
</dbReference>
<dbReference type="FunFam" id="3.90.79.10:FF:000048">
    <property type="entry name" value="NADH pyrophosphatase"/>
    <property type="match status" value="1"/>
</dbReference>
<comment type="similarity">
    <text evidence="3">Belongs to the Nudix hydrolase family. NudC subfamily.</text>
</comment>
<dbReference type="InterPro" id="IPR049734">
    <property type="entry name" value="NudC-like_C"/>
</dbReference>
<dbReference type="PANTHER" id="PTHR42904">
    <property type="entry name" value="NUDIX HYDROLASE, NUDC SUBFAMILY"/>
    <property type="match status" value="1"/>
</dbReference>
<dbReference type="InterPro" id="IPR050241">
    <property type="entry name" value="NAD-cap_RNA_hydrolase_NudC"/>
</dbReference>
<comment type="caution">
    <text evidence="12">The sequence shown here is derived from an EMBL/GenBank/DDBJ whole genome shotgun (WGS) entry which is preliminary data.</text>
</comment>
<keyword evidence="9" id="KW-0464">Manganese</keyword>
<dbReference type="AlphaFoldDB" id="G7H2F0"/>
<evidence type="ECO:0000256" key="8">
    <source>
        <dbReference type="ARBA" id="ARBA00023027"/>
    </source>
</evidence>
<evidence type="ECO:0000256" key="2">
    <source>
        <dbReference type="ARBA" id="ARBA00001947"/>
    </source>
</evidence>
<dbReference type="Pfam" id="PF00293">
    <property type="entry name" value="NUDIX"/>
    <property type="match status" value="1"/>
</dbReference>
<dbReference type="CDD" id="cd03429">
    <property type="entry name" value="NUDIX_NADH_pyrophosphatase_Nudt13"/>
    <property type="match status" value="1"/>
</dbReference>
<evidence type="ECO:0000256" key="9">
    <source>
        <dbReference type="ARBA" id="ARBA00023211"/>
    </source>
</evidence>
<dbReference type="GO" id="GO:0035529">
    <property type="term" value="F:NADH pyrophosphatase activity"/>
    <property type="evidence" value="ECO:0007669"/>
    <property type="project" value="TreeGrafter"/>
</dbReference>
<keyword evidence="6" id="KW-0378">Hydrolase</keyword>
<evidence type="ECO:0000313" key="12">
    <source>
        <dbReference type="EMBL" id="GAB10025.1"/>
    </source>
</evidence>
<dbReference type="EC" id="3.6.1.22" evidence="4"/>
<dbReference type="PANTHER" id="PTHR42904:SF6">
    <property type="entry name" value="NAD-CAPPED RNA HYDROLASE NUDT12"/>
    <property type="match status" value="1"/>
</dbReference>
<comment type="catalytic activity">
    <reaction evidence="10">
        <text>a 5'-end NAD(+)-phospho-ribonucleoside in mRNA + H2O = a 5'-end phospho-adenosine-phospho-ribonucleoside in mRNA + beta-nicotinamide D-ribonucleotide + 2 H(+)</text>
        <dbReference type="Rhea" id="RHEA:60876"/>
        <dbReference type="Rhea" id="RHEA-COMP:15698"/>
        <dbReference type="Rhea" id="RHEA-COMP:15719"/>
        <dbReference type="ChEBI" id="CHEBI:14649"/>
        <dbReference type="ChEBI" id="CHEBI:15377"/>
        <dbReference type="ChEBI" id="CHEBI:15378"/>
        <dbReference type="ChEBI" id="CHEBI:144029"/>
        <dbReference type="ChEBI" id="CHEBI:144051"/>
    </reaction>
    <physiologicalReaction direction="left-to-right" evidence="10">
        <dbReference type="Rhea" id="RHEA:60877"/>
    </physiologicalReaction>
</comment>
<gene>
    <name evidence="12" type="primary">nudC</name>
    <name evidence="12" type="ORF">GOARA_050_00880</name>
</gene>
<keyword evidence="8" id="KW-0520">NAD</keyword>
<dbReference type="GO" id="GO:0019677">
    <property type="term" value="P:NAD+ catabolic process"/>
    <property type="evidence" value="ECO:0007669"/>
    <property type="project" value="TreeGrafter"/>
</dbReference>
<evidence type="ECO:0000256" key="6">
    <source>
        <dbReference type="ARBA" id="ARBA00022801"/>
    </source>
</evidence>
<evidence type="ECO:0000313" key="13">
    <source>
        <dbReference type="Proteomes" id="UP000035088"/>
    </source>
</evidence>
<dbReference type="STRING" id="1073574.GOARA_050_00880"/>
<dbReference type="Proteomes" id="UP000035088">
    <property type="component" value="Unassembled WGS sequence"/>
</dbReference>
<keyword evidence="13" id="KW-1185">Reference proteome</keyword>
<feature type="domain" description="Nudix hydrolase" evidence="11">
    <location>
        <begin position="155"/>
        <end position="280"/>
    </location>
</feature>
<accession>G7H2F0</accession>
<dbReference type="Gene3D" id="3.90.79.10">
    <property type="entry name" value="Nucleoside Triphosphate Pyrophosphohydrolase"/>
    <property type="match status" value="1"/>
</dbReference>
<evidence type="ECO:0000256" key="3">
    <source>
        <dbReference type="ARBA" id="ARBA00009595"/>
    </source>
</evidence>
<keyword evidence="5" id="KW-0479">Metal-binding</keyword>
<evidence type="ECO:0000256" key="1">
    <source>
        <dbReference type="ARBA" id="ARBA00001946"/>
    </source>
</evidence>
<evidence type="ECO:0000259" key="11">
    <source>
        <dbReference type="PROSITE" id="PS51462"/>
    </source>
</evidence>
<dbReference type="InterPro" id="IPR020084">
    <property type="entry name" value="NUDIX_hydrolase_CS"/>
</dbReference>
<sequence length="311" mass="33836">MPFALPQPPLFSRSTIARGGEWRGNHGAAQQNWPEAKVLLIDRRGRFGIAEGGGMRWLPGPEVGDGPPVDAVLLGVDGEVFLWARRVDEVAEPLGDARSAGHHLSGDEAGLLVTALGLLNWNDTAEFSPITGAPTATEKFGWVRRDRSCGREEFPRTDPAIITVVHDGADRILLGRQAMWPDKWYSTLAGFVEPGESLEQCVIREVFEEVGIVVTEPRYLGSQPWPFPRSLMLGFAALGDPDEPLRFLDGEIADAAWFTREQVRDALAAKEWTDPENGDDVPPVPLRLPGSVSIARSMIEAWAAAPSSASA</sequence>
<comment type="cofactor">
    <cofactor evidence="1">
        <name>Mg(2+)</name>
        <dbReference type="ChEBI" id="CHEBI:18420"/>
    </cofactor>
</comment>
<organism evidence="12 13">
    <name type="scientific">Gordonia araii NBRC 100433</name>
    <dbReference type="NCBI Taxonomy" id="1073574"/>
    <lineage>
        <taxon>Bacteria</taxon>
        <taxon>Bacillati</taxon>
        <taxon>Actinomycetota</taxon>
        <taxon>Actinomycetes</taxon>
        <taxon>Mycobacteriales</taxon>
        <taxon>Gordoniaceae</taxon>
        <taxon>Gordonia</taxon>
    </lineage>
</organism>
<dbReference type="GO" id="GO:0046872">
    <property type="term" value="F:metal ion binding"/>
    <property type="evidence" value="ECO:0007669"/>
    <property type="project" value="UniProtKB-KW"/>
</dbReference>
<evidence type="ECO:0000256" key="7">
    <source>
        <dbReference type="ARBA" id="ARBA00022842"/>
    </source>
</evidence>
<dbReference type="InterPro" id="IPR000086">
    <property type="entry name" value="NUDIX_hydrolase_dom"/>
</dbReference>
<dbReference type="GO" id="GO:0005829">
    <property type="term" value="C:cytosol"/>
    <property type="evidence" value="ECO:0007669"/>
    <property type="project" value="TreeGrafter"/>
</dbReference>
<evidence type="ECO:0000256" key="10">
    <source>
        <dbReference type="ARBA" id="ARBA00023679"/>
    </source>
</evidence>
<protein>
    <recommendedName>
        <fullName evidence="4">NAD(+) diphosphatase</fullName>
        <ecNumber evidence="4">3.6.1.22</ecNumber>
    </recommendedName>
</protein>
<reference evidence="12 13" key="1">
    <citation type="submission" date="2011-11" db="EMBL/GenBank/DDBJ databases">
        <title>Whole genome shotgun sequence of Gordonia araii NBRC 100433.</title>
        <authorList>
            <person name="Yoshida Y."/>
            <person name="Hosoyama A."/>
            <person name="Tsuchikane K."/>
            <person name="Katsumata H."/>
            <person name="Yamazaki S."/>
            <person name="Fujita N."/>
        </authorList>
    </citation>
    <scope>NUCLEOTIDE SEQUENCE [LARGE SCALE GENOMIC DNA]</scope>
    <source>
        <strain evidence="12 13">NBRC 100433</strain>
    </source>
</reference>
<dbReference type="OrthoDB" id="9791656at2"/>
<dbReference type="EMBL" id="BAEE01000050">
    <property type="protein sequence ID" value="GAB10025.1"/>
    <property type="molecule type" value="Genomic_DNA"/>
</dbReference>
<dbReference type="InterPro" id="IPR015797">
    <property type="entry name" value="NUDIX_hydrolase-like_dom_sf"/>
</dbReference>
<dbReference type="PROSITE" id="PS00893">
    <property type="entry name" value="NUDIX_BOX"/>
    <property type="match status" value="1"/>
</dbReference>
<dbReference type="NCBIfam" id="NF001299">
    <property type="entry name" value="PRK00241.1"/>
    <property type="match status" value="1"/>
</dbReference>
<dbReference type="Gene3D" id="3.90.79.20">
    <property type="match status" value="1"/>
</dbReference>
<proteinExistence type="inferred from homology"/>
<evidence type="ECO:0000256" key="5">
    <source>
        <dbReference type="ARBA" id="ARBA00022723"/>
    </source>
</evidence>
<dbReference type="SUPFAM" id="SSF55811">
    <property type="entry name" value="Nudix"/>
    <property type="match status" value="1"/>
</dbReference>
<dbReference type="RefSeq" id="WP_007322100.1">
    <property type="nucleotide sequence ID" value="NZ_BAEE01000050.1"/>
</dbReference>
<evidence type="ECO:0000256" key="4">
    <source>
        <dbReference type="ARBA" id="ARBA00012381"/>
    </source>
</evidence>
<comment type="cofactor">
    <cofactor evidence="2">
        <name>Zn(2+)</name>
        <dbReference type="ChEBI" id="CHEBI:29105"/>
    </cofactor>
</comment>
<keyword evidence="7" id="KW-0460">Magnesium</keyword>
<name>G7H2F0_9ACTN</name>
<dbReference type="GO" id="GO:0006742">
    <property type="term" value="P:NADP+ catabolic process"/>
    <property type="evidence" value="ECO:0007669"/>
    <property type="project" value="TreeGrafter"/>
</dbReference>